<keyword evidence="2" id="KW-1185">Reference proteome</keyword>
<dbReference type="InterPro" id="IPR023214">
    <property type="entry name" value="HAD_sf"/>
</dbReference>
<evidence type="ECO:0000313" key="2">
    <source>
        <dbReference type="Proteomes" id="UP000239485"/>
    </source>
</evidence>
<dbReference type="Proteomes" id="UP000239485">
    <property type="component" value="Unassembled WGS sequence"/>
</dbReference>
<evidence type="ECO:0000313" key="1">
    <source>
        <dbReference type="EMBL" id="PPK93523.1"/>
    </source>
</evidence>
<accession>A0A2S6IH31</accession>
<dbReference type="Pfam" id="PF12710">
    <property type="entry name" value="HAD"/>
    <property type="match status" value="1"/>
</dbReference>
<name>A0A2S6IH31_9ACTN</name>
<organism evidence="1 2">
    <name type="scientific">Kineococcus xinjiangensis</name>
    <dbReference type="NCBI Taxonomy" id="512762"/>
    <lineage>
        <taxon>Bacteria</taxon>
        <taxon>Bacillati</taxon>
        <taxon>Actinomycetota</taxon>
        <taxon>Actinomycetes</taxon>
        <taxon>Kineosporiales</taxon>
        <taxon>Kineosporiaceae</taxon>
        <taxon>Kineococcus</taxon>
    </lineage>
</organism>
<proteinExistence type="predicted"/>
<dbReference type="EMBL" id="PTJD01000010">
    <property type="protein sequence ID" value="PPK93523.1"/>
    <property type="molecule type" value="Genomic_DNA"/>
</dbReference>
<dbReference type="OrthoDB" id="25607at2"/>
<dbReference type="Gene3D" id="1.20.1440.100">
    <property type="entry name" value="SG protein - dephosphorylation function"/>
    <property type="match status" value="1"/>
</dbReference>
<protein>
    <submittedName>
        <fullName evidence="1">Phosphatidylglycerophosphatase C</fullName>
    </submittedName>
</protein>
<sequence length="219" mass="23705">MAERQCVVFDLDGTLVASDSFGRLVARVLRRSPARLCLAAVTAPVWLLLGARAATRLQAERIVVWTATVGLDRARFEALLHDFAAEHAGEPGGRRIPLALQRLRQHVEAGDRVVVATACAEPLAREVCHVLGLRGVEVVAGSFTPHRWRLPGAVPTRGEGKLRALRAAGVELPVDHAYSDSVADLPLLLAARTAHLVRPSPRHLPLLLRALGPEVEVLR</sequence>
<dbReference type="RefSeq" id="WP_104433811.1">
    <property type="nucleotide sequence ID" value="NZ_PTJD01000010.1"/>
</dbReference>
<reference evidence="1 2" key="1">
    <citation type="submission" date="2018-02" db="EMBL/GenBank/DDBJ databases">
        <title>Genomic Encyclopedia of Archaeal and Bacterial Type Strains, Phase II (KMG-II): from individual species to whole genera.</title>
        <authorList>
            <person name="Goeker M."/>
        </authorList>
    </citation>
    <scope>NUCLEOTIDE SEQUENCE [LARGE SCALE GENOMIC DNA]</scope>
    <source>
        <strain evidence="1 2">DSM 22857</strain>
    </source>
</reference>
<comment type="caution">
    <text evidence="1">The sequence shown here is derived from an EMBL/GenBank/DDBJ whole genome shotgun (WGS) entry which is preliminary data.</text>
</comment>
<dbReference type="SUPFAM" id="SSF56784">
    <property type="entry name" value="HAD-like"/>
    <property type="match status" value="1"/>
</dbReference>
<dbReference type="InterPro" id="IPR036412">
    <property type="entry name" value="HAD-like_sf"/>
</dbReference>
<gene>
    <name evidence="1" type="ORF">CLV92_110151</name>
</gene>
<dbReference type="AlphaFoldDB" id="A0A2S6IH31"/>
<dbReference type="Gene3D" id="3.40.50.1000">
    <property type="entry name" value="HAD superfamily/HAD-like"/>
    <property type="match status" value="1"/>
</dbReference>